<evidence type="ECO:0000256" key="2">
    <source>
        <dbReference type="SAM" id="Coils"/>
    </source>
</evidence>
<gene>
    <name evidence="5" type="ORF">TVAG_435010</name>
</gene>
<evidence type="ECO:0000259" key="4">
    <source>
        <dbReference type="PROSITE" id="PS50069"/>
    </source>
</evidence>
<dbReference type="SUPFAM" id="SSF75632">
    <property type="entry name" value="Cullin homology domain"/>
    <property type="match status" value="1"/>
</dbReference>
<organism evidence="5 6">
    <name type="scientific">Trichomonas vaginalis (strain ATCC PRA-98 / G3)</name>
    <dbReference type="NCBI Taxonomy" id="412133"/>
    <lineage>
        <taxon>Eukaryota</taxon>
        <taxon>Metamonada</taxon>
        <taxon>Parabasalia</taxon>
        <taxon>Trichomonadida</taxon>
        <taxon>Trichomonadidae</taxon>
        <taxon>Trichomonas</taxon>
    </lineage>
</organism>
<sequence length="683" mass="80033">MQNPSVSQILDRLNQDSQTSTTKKSTKTIKIKKPVKKNITSPSINRTSSVSEQQTEENFDIQWESILECVKQTFSSVKSANYETTYQLIEKLCKNQVTLQKLADKYTNTIDEYSNNSIKSILQLQNYESFENFYIELQQNIEKLETLFSTFEKSYLYPVTISKSIQNQFIKYISQNSAQQDFIITFLADGFKQNRLKYVNGSTDIKHFQIIANCSHFFEVESDLQAVIIEDATQYYQTLEVPQLDNENLINWFEKQINYEIDMYQYFKTTIGIEIIDTSRQTLYGMKFYMYLQNIISDLVFSKKYDSIVKVSKLCDYSPEMKELFTDEFKKFAKNCVSQVKKGTNVAIISDIFGKLLVFRDLKEGIENETINDAFKAFCTEMRSKYRKLQLMYAEFINQKIQEDDFPQHLSDYILFFRQLSSIDEFVLENRSYLVNRLLSPNYSHISNEEIFGKAIEEIIGSDGIKSTFQMISDVKYSRSMDIKLSIPGFVTLIKYDTWPEYQEIFPEVPRQIEVLRKEFENQFHEENKKISWVSPLETVDFEYGNAKISGSLTHLCALMKISEGNDKIPKDIKEQLVAAKILDENNMISTEGNFILPLPKYRIPDFHKEENSYEAQQNRKDRIIARIVLIAKKTKEVPKHDLEEQLKQFISELTEEEIINSINNAVKREYISFDNDIIRFLP</sequence>
<feature type="region of interest" description="Disordered" evidence="3">
    <location>
        <begin position="1"/>
        <end position="27"/>
    </location>
</feature>
<dbReference type="RefSeq" id="XP_001302864.1">
    <property type="nucleotide sequence ID" value="XM_001302863.1"/>
</dbReference>
<dbReference type="GO" id="GO:0031461">
    <property type="term" value="C:cullin-RING ubiquitin ligase complex"/>
    <property type="evidence" value="ECO:0000318"/>
    <property type="project" value="GO_Central"/>
</dbReference>
<dbReference type="GO" id="GO:0016567">
    <property type="term" value="P:protein ubiquitination"/>
    <property type="evidence" value="ECO:0000318"/>
    <property type="project" value="GO_Central"/>
</dbReference>
<accession>A2FYT2</accession>
<evidence type="ECO:0000256" key="3">
    <source>
        <dbReference type="SAM" id="MobiDB-lite"/>
    </source>
</evidence>
<keyword evidence="2" id="KW-0175">Coiled coil</keyword>
<evidence type="ECO:0000313" key="6">
    <source>
        <dbReference type="Proteomes" id="UP000001542"/>
    </source>
</evidence>
<dbReference type="EMBL" id="DS114152">
    <property type="protein sequence ID" value="EAX89934.1"/>
    <property type="molecule type" value="Genomic_DNA"/>
</dbReference>
<reference evidence="5" key="2">
    <citation type="journal article" date="2007" name="Science">
        <title>Draft genome sequence of the sexually transmitted pathogen Trichomonas vaginalis.</title>
        <authorList>
            <person name="Carlton J.M."/>
            <person name="Hirt R.P."/>
            <person name="Silva J.C."/>
            <person name="Delcher A.L."/>
            <person name="Schatz M."/>
            <person name="Zhao Q."/>
            <person name="Wortman J.R."/>
            <person name="Bidwell S.L."/>
            <person name="Alsmark U.C.M."/>
            <person name="Besteiro S."/>
            <person name="Sicheritz-Ponten T."/>
            <person name="Noel C.J."/>
            <person name="Dacks J.B."/>
            <person name="Foster P.G."/>
            <person name="Simillion C."/>
            <person name="Van de Peer Y."/>
            <person name="Miranda-Saavedra D."/>
            <person name="Barton G.J."/>
            <person name="Westrop G.D."/>
            <person name="Mueller S."/>
            <person name="Dessi D."/>
            <person name="Fiori P.L."/>
            <person name="Ren Q."/>
            <person name="Paulsen I."/>
            <person name="Zhang H."/>
            <person name="Bastida-Corcuera F.D."/>
            <person name="Simoes-Barbosa A."/>
            <person name="Brown M.T."/>
            <person name="Hayes R.D."/>
            <person name="Mukherjee M."/>
            <person name="Okumura C.Y."/>
            <person name="Schneider R."/>
            <person name="Smith A.J."/>
            <person name="Vanacova S."/>
            <person name="Villalvazo M."/>
            <person name="Haas B.J."/>
            <person name="Pertea M."/>
            <person name="Feldblyum T.V."/>
            <person name="Utterback T.R."/>
            <person name="Shu C.L."/>
            <person name="Osoegawa K."/>
            <person name="de Jong P.J."/>
            <person name="Hrdy I."/>
            <person name="Horvathova L."/>
            <person name="Zubacova Z."/>
            <person name="Dolezal P."/>
            <person name="Malik S.B."/>
            <person name="Logsdon J.M. Jr."/>
            <person name="Henze K."/>
            <person name="Gupta A."/>
            <person name="Wang C.C."/>
            <person name="Dunne R.L."/>
            <person name="Upcroft J.A."/>
            <person name="Upcroft P."/>
            <person name="White O."/>
            <person name="Salzberg S.L."/>
            <person name="Tang P."/>
            <person name="Chiu C.-H."/>
            <person name="Lee Y.-S."/>
            <person name="Embley T.M."/>
            <person name="Coombs G.H."/>
            <person name="Mottram J.C."/>
            <person name="Tachezy J."/>
            <person name="Fraser-Liggett C.M."/>
            <person name="Johnson P.J."/>
        </authorList>
    </citation>
    <scope>NUCLEOTIDE SEQUENCE [LARGE SCALE GENOMIC DNA]</scope>
    <source>
        <strain evidence="5">G3</strain>
    </source>
</reference>
<dbReference type="Gene3D" id="1.20.1310.10">
    <property type="entry name" value="Cullin Repeats"/>
    <property type="match status" value="1"/>
</dbReference>
<feature type="coiled-coil region" evidence="2">
    <location>
        <begin position="127"/>
        <end position="154"/>
    </location>
</feature>
<dbReference type="InParanoid" id="A2FYT2"/>
<dbReference type="VEuPathDB" id="TrichDB:TVAGG3_0194760"/>
<dbReference type="VEuPathDB" id="TrichDB:TVAG_435010"/>
<dbReference type="KEGG" id="tva:4747611"/>
<protein>
    <recommendedName>
        <fullName evidence="4">Cullin family profile domain-containing protein</fullName>
    </recommendedName>
</protein>
<keyword evidence="6" id="KW-1185">Reference proteome</keyword>
<dbReference type="InterPro" id="IPR036317">
    <property type="entry name" value="Cullin_homology_sf"/>
</dbReference>
<comment type="similarity">
    <text evidence="1">Belongs to the cullin family.</text>
</comment>
<dbReference type="SMR" id="A2FYT2"/>
<dbReference type="AlphaFoldDB" id="A2FYT2"/>
<evidence type="ECO:0000256" key="1">
    <source>
        <dbReference type="PROSITE-ProRule" id="PRU00330"/>
    </source>
</evidence>
<name>A2FYT2_TRIV3</name>
<dbReference type="STRING" id="5722.A2FYT2"/>
<dbReference type="InterPro" id="IPR016159">
    <property type="entry name" value="Cullin_repeat-like_dom_sf"/>
</dbReference>
<dbReference type="PROSITE" id="PS50069">
    <property type="entry name" value="CULLIN_2"/>
    <property type="match status" value="1"/>
</dbReference>
<dbReference type="InterPro" id="IPR016158">
    <property type="entry name" value="Cullin_homology"/>
</dbReference>
<dbReference type="GO" id="GO:0031625">
    <property type="term" value="F:ubiquitin protein ligase binding"/>
    <property type="evidence" value="ECO:0000318"/>
    <property type="project" value="GO_Central"/>
</dbReference>
<evidence type="ECO:0000313" key="5">
    <source>
        <dbReference type="EMBL" id="EAX89934.1"/>
    </source>
</evidence>
<proteinExistence type="inferred from homology"/>
<dbReference type="SUPFAM" id="SSF74788">
    <property type="entry name" value="Cullin repeat-like"/>
    <property type="match status" value="1"/>
</dbReference>
<feature type="domain" description="Cullin family profile" evidence="4">
    <location>
        <begin position="378"/>
        <end position="529"/>
    </location>
</feature>
<reference evidence="5" key="1">
    <citation type="submission" date="2006-10" db="EMBL/GenBank/DDBJ databases">
        <authorList>
            <person name="Amadeo P."/>
            <person name="Zhao Q."/>
            <person name="Wortman J."/>
            <person name="Fraser-Liggett C."/>
            <person name="Carlton J."/>
        </authorList>
    </citation>
    <scope>NUCLEOTIDE SEQUENCE</scope>
    <source>
        <strain evidence="5">G3</strain>
    </source>
</reference>
<dbReference type="Proteomes" id="UP000001542">
    <property type="component" value="Unassembled WGS sequence"/>
</dbReference>